<feature type="domain" description="MHYT" evidence="16">
    <location>
        <begin position="1"/>
        <end position="188"/>
    </location>
</feature>
<dbReference type="InterPro" id="IPR003594">
    <property type="entry name" value="HATPase_dom"/>
</dbReference>
<dbReference type="CDD" id="cd17574">
    <property type="entry name" value="REC_OmpR"/>
    <property type="match status" value="1"/>
</dbReference>
<evidence type="ECO:0000256" key="10">
    <source>
        <dbReference type="ARBA" id="ARBA00074306"/>
    </source>
</evidence>
<dbReference type="InterPro" id="IPR036097">
    <property type="entry name" value="HisK_dim/P_sf"/>
</dbReference>
<evidence type="ECO:0000259" key="16">
    <source>
        <dbReference type="PROSITE" id="PS50924"/>
    </source>
</evidence>
<dbReference type="Gene3D" id="1.10.287.130">
    <property type="match status" value="1"/>
</dbReference>
<dbReference type="Pfam" id="PF03707">
    <property type="entry name" value="MHYT"/>
    <property type="match status" value="3"/>
</dbReference>
<dbReference type="GO" id="GO:0000155">
    <property type="term" value="F:phosphorelay sensor kinase activity"/>
    <property type="evidence" value="ECO:0007669"/>
    <property type="project" value="InterPro"/>
</dbReference>
<dbReference type="SMART" id="SM00387">
    <property type="entry name" value="HATPase_c"/>
    <property type="match status" value="1"/>
</dbReference>
<dbReference type="InterPro" id="IPR003661">
    <property type="entry name" value="HisK_dim/P_dom"/>
</dbReference>
<keyword evidence="12" id="KW-1133">Transmembrane helix</keyword>
<organism evidence="17 18">
    <name type="scientific">Paenibacillus oryzae</name>
    <dbReference type="NCBI Taxonomy" id="1844972"/>
    <lineage>
        <taxon>Bacteria</taxon>
        <taxon>Bacillati</taxon>
        <taxon>Bacillota</taxon>
        <taxon>Bacilli</taxon>
        <taxon>Bacillales</taxon>
        <taxon>Paenibacillaceae</taxon>
        <taxon>Paenibacillus</taxon>
    </lineage>
</organism>
<keyword evidence="12" id="KW-0812">Transmembrane</keyword>
<dbReference type="InterPro" id="IPR001789">
    <property type="entry name" value="Sig_transdc_resp-reg_receiver"/>
</dbReference>
<protein>
    <recommendedName>
        <fullName evidence="10">Circadian input-output histidine kinase CikA</fullName>
        <ecNumber evidence="3">2.7.13.3</ecNumber>
    </recommendedName>
</protein>
<dbReference type="SMART" id="SM00388">
    <property type="entry name" value="HisKA"/>
    <property type="match status" value="1"/>
</dbReference>
<dbReference type="PROSITE" id="PS50109">
    <property type="entry name" value="HIS_KIN"/>
    <property type="match status" value="1"/>
</dbReference>
<dbReference type="GO" id="GO:0009927">
    <property type="term" value="F:histidine phosphotransfer kinase activity"/>
    <property type="evidence" value="ECO:0007669"/>
    <property type="project" value="TreeGrafter"/>
</dbReference>
<keyword evidence="12" id="KW-0472">Membrane</keyword>
<evidence type="ECO:0000256" key="7">
    <source>
        <dbReference type="ARBA" id="ARBA00022777"/>
    </source>
</evidence>
<feature type="transmembrane region" description="Helical" evidence="12">
    <location>
        <begin position="128"/>
        <end position="152"/>
    </location>
</feature>
<dbReference type="AlphaFoldDB" id="A0A1A5YHH6"/>
<dbReference type="GO" id="GO:0005524">
    <property type="term" value="F:ATP binding"/>
    <property type="evidence" value="ECO:0007669"/>
    <property type="project" value="UniProtKB-KW"/>
</dbReference>
<dbReference type="CDD" id="cd00082">
    <property type="entry name" value="HisKA"/>
    <property type="match status" value="1"/>
</dbReference>
<keyword evidence="13" id="KW-0175">Coiled coil</keyword>
<keyword evidence="6" id="KW-0547">Nucleotide-binding</keyword>
<dbReference type="GO" id="GO:0005886">
    <property type="term" value="C:plasma membrane"/>
    <property type="evidence" value="ECO:0007669"/>
    <property type="project" value="TreeGrafter"/>
</dbReference>
<dbReference type="PRINTS" id="PR00344">
    <property type="entry name" value="BCTRLSENSOR"/>
</dbReference>
<feature type="modified residue" description="4-aspartylphosphate" evidence="11">
    <location>
        <position position="702"/>
    </location>
</feature>
<dbReference type="Proteomes" id="UP000092024">
    <property type="component" value="Unassembled WGS sequence"/>
</dbReference>
<reference evidence="17 18" key="1">
    <citation type="submission" date="2016-05" db="EMBL/GenBank/DDBJ databases">
        <title>Paenibacillus oryzae. sp. nov., isolated from the rice root.</title>
        <authorList>
            <person name="Zhang J."/>
            <person name="Zhang X."/>
        </authorList>
    </citation>
    <scope>NUCLEOTIDE SEQUENCE [LARGE SCALE GENOMIC DNA]</scope>
    <source>
        <strain evidence="17 18">1DrF-4</strain>
    </source>
</reference>
<dbReference type="InterPro" id="IPR005330">
    <property type="entry name" value="MHYT_dom"/>
</dbReference>
<dbReference type="FunFam" id="3.30.565.10:FF:000010">
    <property type="entry name" value="Sensor histidine kinase RcsC"/>
    <property type="match status" value="1"/>
</dbReference>
<feature type="domain" description="Response regulatory" evidence="15">
    <location>
        <begin position="533"/>
        <end position="646"/>
    </location>
</feature>
<evidence type="ECO:0000259" key="15">
    <source>
        <dbReference type="PROSITE" id="PS50110"/>
    </source>
</evidence>
<keyword evidence="7" id="KW-0418">Kinase</keyword>
<proteinExistence type="inferred from homology"/>
<keyword evidence="18" id="KW-1185">Reference proteome</keyword>
<comment type="similarity">
    <text evidence="2">In the N-terminal section; belongs to the phytochrome family.</text>
</comment>
<dbReference type="InterPro" id="IPR036890">
    <property type="entry name" value="HATPase_C_sf"/>
</dbReference>
<keyword evidence="5" id="KW-0808">Transferase</keyword>
<dbReference type="Pfam" id="PF02518">
    <property type="entry name" value="HATPase_c"/>
    <property type="match status" value="1"/>
</dbReference>
<feature type="domain" description="Response regulatory" evidence="15">
    <location>
        <begin position="653"/>
        <end position="769"/>
    </location>
</feature>
<dbReference type="SUPFAM" id="SSF55874">
    <property type="entry name" value="ATPase domain of HSP90 chaperone/DNA topoisomerase II/histidine kinase"/>
    <property type="match status" value="1"/>
</dbReference>
<evidence type="ECO:0000256" key="8">
    <source>
        <dbReference type="ARBA" id="ARBA00022840"/>
    </source>
</evidence>
<feature type="domain" description="Histidine kinase" evidence="14">
    <location>
        <begin position="290"/>
        <end position="510"/>
    </location>
</feature>
<dbReference type="Pfam" id="PF00512">
    <property type="entry name" value="HisKA"/>
    <property type="match status" value="1"/>
</dbReference>
<evidence type="ECO:0000256" key="1">
    <source>
        <dbReference type="ARBA" id="ARBA00000085"/>
    </source>
</evidence>
<dbReference type="EMBL" id="LYPA01000064">
    <property type="protein sequence ID" value="OBR65024.1"/>
    <property type="molecule type" value="Genomic_DNA"/>
</dbReference>
<accession>A0A1A5YHH6</accession>
<gene>
    <name evidence="17" type="ORF">A7K91_05520</name>
</gene>
<keyword evidence="9" id="KW-0902">Two-component regulatory system</keyword>
<dbReference type="PROSITE" id="PS50110">
    <property type="entry name" value="RESPONSE_REGULATORY"/>
    <property type="match status" value="2"/>
</dbReference>
<keyword evidence="8" id="KW-0067">ATP-binding</keyword>
<evidence type="ECO:0000256" key="4">
    <source>
        <dbReference type="ARBA" id="ARBA00022553"/>
    </source>
</evidence>
<feature type="transmembrane region" description="Helical" evidence="12">
    <location>
        <begin position="6"/>
        <end position="25"/>
    </location>
</feature>
<name>A0A1A5YHH6_9BACL</name>
<dbReference type="PROSITE" id="PS50924">
    <property type="entry name" value="MHYT"/>
    <property type="match status" value="1"/>
</dbReference>
<feature type="transmembrane region" description="Helical" evidence="12">
    <location>
        <begin position="205"/>
        <end position="227"/>
    </location>
</feature>
<evidence type="ECO:0000313" key="17">
    <source>
        <dbReference type="EMBL" id="OBR65024.1"/>
    </source>
</evidence>
<evidence type="ECO:0000256" key="12">
    <source>
        <dbReference type="PROSITE-ProRule" id="PRU00244"/>
    </source>
</evidence>
<feature type="modified residue" description="4-aspartylphosphate" evidence="11">
    <location>
        <position position="582"/>
    </location>
</feature>
<dbReference type="InterPro" id="IPR004358">
    <property type="entry name" value="Sig_transdc_His_kin-like_C"/>
</dbReference>
<keyword evidence="4 11" id="KW-0597">Phosphoprotein</keyword>
<dbReference type="Gene3D" id="3.30.565.10">
    <property type="entry name" value="Histidine kinase-like ATPase, C-terminal domain"/>
    <property type="match status" value="1"/>
</dbReference>
<comment type="catalytic activity">
    <reaction evidence="1">
        <text>ATP + protein L-histidine = ADP + protein N-phospho-L-histidine.</text>
        <dbReference type="EC" id="2.7.13.3"/>
    </reaction>
</comment>
<dbReference type="EC" id="2.7.13.3" evidence="3"/>
<dbReference type="InterPro" id="IPR005467">
    <property type="entry name" value="His_kinase_dom"/>
</dbReference>
<evidence type="ECO:0000256" key="5">
    <source>
        <dbReference type="ARBA" id="ARBA00022679"/>
    </source>
</evidence>
<evidence type="ECO:0000256" key="3">
    <source>
        <dbReference type="ARBA" id="ARBA00012438"/>
    </source>
</evidence>
<dbReference type="Gene3D" id="3.40.50.2300">
    <property type="match status" value="2"/>
</dbReference>
<dbReference type="SUPFAM" id="SSF47384">
    <property type="entry name" value="Homodimeric domain of signal transducing histidine kinase"/>
    <property type="match status" value="1"/>
</dbReference>
<dbReference type="CDD" id="cd16922">
    <property type="entry name" value="HATPase_EvgS-ArcB-TorS-like"/>
    <property type="match status" value="1"/>
</dbReference>
<feature type="transmembrane region" description="Helical" evidence="12">
    <location>
        <begin position="98"/>
        <end position="122"/>
    </location>
</feature>
<evidence type="ECO:0000256" key="2">
    <source>
        <dbReference type="ARBA" id="ARBA00006402"/>
    </source>
</evidence>
<dbReference type="SMART" id="SM00448">
    <property type="entry name" value="REC"/>
    <property type="match status" value="2"/>
</dbReference>
<evidence type="ECO:0000256" key="11">
    <source>
        <dbReference type="PROSITE-ProRule" id="PRU00169"/>
    </source>
</evidence>
<dbReference type="Pfam" id="PF00072">
    <property type="entry name" value="Response_reg"/>
    <property type="match status" value="2"/>
</dbReference>
<dbReference type="STRING" id="1844972.A7K91_05520"/>
<evidence type="ECO:0000256" key="13">
    <source>
        <dbReference type="SAM" id="Coils"/>
    </source>
</evidence>
<dbReference type="SUPFAM" id="SSF52172">
    <property type="entry name" value="CheY-like"/>
    <property type="match status" value="2"/>
</dbReference>
<feature type="transmembrane region" description="Helical" evidence="12">
    <location>
        <begin position="63"/>
        <end position="86"/>
    </location>
</feature>
<dbReference type="InterPro" id="IPR011006">
    <property type="entry name" value="CheY-like_superfamily"/>
</dbReference>
<feature type="transmembrane region" description="Helical" evidence="12">
    <location>
        <begin position="164"/>
        <end position="185"/>
    </location>
</feature>
<evidence type="ECO:0000256" key="9">
    <source>
        <dbReference type="ARBA" id="ARBA00023012"/>
    </source>
</evidence>
<evidence type="ECO:0000256" key="6">
    <source>
        <dbReference type="ARBA" id="ARBA00022741"/>
    </source>
</evidence>
<comment type="caution">
    <text evidence="17">The sequence shown here is derived from an EMBL/GenBank/DDBJ whole genome shotgun (WGS) entry which is preliminary data.</text>
</comment>
<dbReference type="PANTHER" id="PTHR43047:SF72">
    <property type="entry name" value="OSMOSENSING HISTIDINE PROTEIN KINASE SLN1"/>
    <property type="match status" value="1"/>
</dbReference>
<evidence type="ECO:0000259" key="14">
    <source>
        <dbReference type="PROSITE" id="PS50109"/>
    </source>
</evidence>
<evidence type="ECO:0000313" key="18">
    <source>
        <dbReference type="Proteomes" id="UP000092024"/>
    </source>
</evidence>
<feature type="transmembrane region" description="Helical" evidence="12">
    <location>
        <begin position="32"/>
        <end position="57"/>
    </location>
</feature>
<feature type="coiled-coil region" evidence="13">
    <location>
        <begin position="238"/>
        <end position="276"/>
    </location>
</feature>
<dbReference type="PANTHER" id="PTHR43047">
    <property type="entry name" value="TWO-COMPONENT HISTIDINE PROTEIN KINASE"/>
    <property type="match status" value="1"/>
</dbReference>
<sequence length="777" mass="85589">MVVFSYIVATLACYTVLHLVGRIATSAGRSRWFWLSYGAFAMGMGIWSMHFVGMLAFSFPFPVAYDLFIVVLSVIAAILASFIALYIVGRDHVTLRQLLVAGVLLASGIVAMHYIGMAAMLIDITYNPLYVILSIIIALVAAIAALWLSFFFRKGERGAAVKKLGSALIMGAAIAGMHYTGMAAAQFYLGNKSQSSMGILLDQQWLGYLISTGTLFTLAFSLLGIYISNKFSTKDSQIQEKTDEIYQMNQNLRVLNENLEQLVQVRTAQLEQARDEAIKANMIKSQFLANMSHELRTPLNAIIGYSEMLSEEAEELGEQVFVEDLGKIRNAGKHLLALINDILDISKVEAGKMEVHLETFELSALIQDVITTVKPLIEKNGNVLESSLEQGEITTDVTKIRQILINLLSNASKFTQNGTLSLEVQRELRNNRTGYSFRIKDTGIGMTPEQVGKLFQPFMQADSSTTRKYGGTGLGLAISHSFCELLGGTIHVESELGAGSLFTCWLPSAVDGDSGNEEQTDEQAYTAYHSGVSILLIDDEPLNHQLMKRYLAGEGWSLAFASSGQEGLELARNLRPKVICLDILMPSMDGWSVLSAIKSDPELRSIPVVICSMTDDNQLGFSLGASEFLTKPISREHLVQVMDKYVSKHRDHTILVIEDDAATSELLTRLLQKEGYFVNQASNGLVALDSMEKVVPKMILLDLMMPEMDGFQFIVELRKRDAWSAIPVVVVTAKSITAADRLKLNGYVKGVIQKGSLDHKSLLAEIGRFIAPEPENE</sequence>